<evidence type="ECO:0000313" key="3">
    <source>
        <dbReference type="Proteomes" id="UP000193781"/>
    </source>
</evidence>
<name>A0A1X1ZUM0_9MYCO</name>
<protein>
    <submittedName>
        <fullName evidence="2">Uncharacterized protein</fullName>
    </submittedName>
</protein>
<reference evidence="2 3" key="1">
    <citation type="submission" date="2016-01" db="EMBL/GenBank/DDBJ databases">
        <title>The new phylogeny of the genus Mycobacterium.</title>
        <authorList>
            <person name="Tarcisio F."/>
            <person name="Conor M."/>
            <person name="Antonella G."/>
            <person name="Elisabetta G."/>
            <person name="Giulia F.S."/>
            <person name="Sara T."/>
            <person name="Anna F."/>
            <person name="Clotilde B."/>
            <person name="Roberto B."/>
            <person name="Veronica D.S."/>
            <person name="Fabio R."/>
            <person name="Monica P."/>
            <person name="Olivier J."/>
            <person name="Enrico T."/>
            <person name="Nicola S."/>
        </authorList>
    </citation>
    <scope>NUCLEOTIDE SEQUENCE [LARGE SCALE GENOMIC DNA]</scope>
    <source>
        <strain evidence="2 3">DSM 44803</strain>
    </source>
</reference>
<dbReference type="EMBL" id="LQPH01000076">
    <property type="protein sequence ID" value="ORW27601.1"/>
    <property type="molecule type" value="Genomic_DNA"/>
</dbReference>
<evidence type="ECO:0000256" key="1">
    <source>
        <dbReference type="SAM" id="MobiDB-lite"/>
    </source>
</evidence>
<feature type="region of interest" description="Disordered" evidence="1">
    <location>
        <begin position="1"/>
        <end position="26"/>
    </location>
</feature>
<comment type="caution">
    <text evidence="2">The sequence shown here is derived from an EMBL/GenBank/DDBJ whole genome shotgun (WGS) entry which is preliminary data.</text>
</comment>
<evidence type="ECO:0000313" key="2">
    <source>
        <dbReference type="EMBL" id="ORW27601.1"/>
    </source>
</evidence>
<dbReference type="AlphaFoldDB" id="A0A1X1ZUM0"/>
<organism evidence="2 3">
    <name type="scientific">Mycobacterium nebraskense</name>
    <dbReference type="NCBI Taxonomy" id="244292"/>
    <lineage>
        <taxon>Bacteria</taxon>
        <taxon>Bacillati</taxon>
        <taxon>Actinomycetota</taxon>
        <taxon>Actinomycetes</taxon>
        <taxon>Mycobacteriales</taxon>
        <taxon>Mycobacteriaceae</taxon>
        <taxon>Mycobacterium</taxon>
    </lineage>
</organism>
<proteinExistence type="predicted"/>
<dbReference type="Proteomes" id="UP000193781">
    <property type="component" value="Unassembled WGS sequence"/>
</dbReference>
<accession>A0A1X1ZUM0</accession>
<sequence length="83" mass="8107">MMQPPPPAGCTGKAPPGVGGGAGVTLDEEGAVAARAVASPADQPNATTSAAPQAHNVAAVLACPFPTSDHCSYSPRDAQNARV</sequence>
<keyword evidence="3" id="KW-1185">Reference proteome</keyword>
<gene>
    <name evidence="2" type="ORF">AWC17_28830</name>
</gene>